<keyword evidence="3 5" id="KW-0808">Transferase</keyword>
<dbReference type="EMBL" id="CP095075">
    <property type="protein sequence ID" value="UOR13789.1"/>
    <property type="molecule type" value="Genomic_DNA"/>
</dbReference>
<dbReference type="PANTHER" id="PTHR22916">
    <property type="entry name" value="GLYCOSYLTRANSFERASE"/>
    <property type="match status" value="1"/>
</dbReference>
<keyword evidence="6" id="KW-1185">Reference proteome</keyword>
<comment type="similarity">
    <text evidence="1">Belongs to the glycosyltransferase 2 family.</text>
</comment>
<evidence type="ECO:0000259" key="4">
    <source>
        <dbReference type="Pfam" id="PF00535"/>
    </source>
</evidence>
<keyword evidence="2 5" id="KW-0328">Glycosyltransferase</keyword>
<evidence type="ECO:0000256" key="3">
    <source>
        <dbReference type="ARBA" id="ARBA00022679"/>
    </source>
</evidence>
<name>A0ABY4HGN3_9BACI</name>
<dbReference type="Pfam" id="PF00535">
    <property type="entry name" value="Glycos_transf_2"/>
    <property type="match status" value="1"/>
</dbReference>
<evidence type="ECO:0000313" key="6">
    <source>
        <dbReference type="Proteomes" id="UP000830326"/>
    </source>
</evidence>
<reference evidence="5" key="1">
    <citation type="submission" date="2022-04" db="EMBL/GenBank/DDBJ databases">
        <title>Halobacillus sp. isolated from saltern.</title>
        <authorList>
            <person name="Won M."/>
            <person name="Lee C.-M."/>
            <person name="Woen H.-Y."/>
            <person name="Kwon S.-W."/>
        </authorList>
    </citation>
    <scope>NUCLEOTIDE SEQUENCE</scope>
    <source>
        <strain evidence="5">SSHM10-5</strain>
    </source>
</reference>
<dbReference type="RefSeq" id="WP_245035632.1">
    <property type="nucleotide sequence ID" value="NZ_CP095075.1"/>
</dbReference>
<evidence type="ECO:0000313" key="5">
    <source>
        <dbReference type="EMBL" id="UOR13789.1"/>
    </source>
</evidence>
<dbReference type="InterPro" id="IPR001173">
    <property type="entry name" value="Glyco_trans_2-like"/>
</dbReference>
<protein>
    <submittedName>
        <fullName evidence="5">Glycosyltransferase</fullName>
        <ecNumber evidence="5">2.4.-.-</ecNumber>
    </submittedName>
</protein>
<evidence type="ECO:0000256" key="1">
    <source>
        <dbReference type="ARBA" id="ARBA00006739"/>
    </source>
</evidence>
<dbReference type="GO" id="GO:0016757">
    <property type="term" value="F:glycosyltransferase activity"/>
    <property type="evidence" value="ECO:0007669"/>
    <property type="project" value="UniProtKB-KW"/>
</dbReference>
<evidence type="ECO:0000256" key="2">
    <source>
        <dbReference type="ARBA" id="ARBA00022676"/>
    </source>
</evidence>
<dbReference type="Gene3D" id="3.90.550.10">
    <property type="entry name" value="Spore Coat Polysaccharide Biosynthesis Protein SpsA, Chain A"/>
    <property type="match status" value="1"/>
</dbReference>
<dbReference type="PANTHER" id="PTHR22916:SF51">
    <property type="entry name" value="GLYCOSYLTRANSFERASE EPSH-RELATED"/>
    <property type="match status" value="1"/>
</dbReference>
<accession>A0ABY4HGN3</accession>
<gene>
    <name evidence="5" type="ORF">MUO15_10280</name>
</gene>
<dbReference type="SUPFAM" id="SSF53448">
    <property type="entry name" value="Nucleotide-diphospho-sugar transferases"/>
    <property type="match status" value="1"/>
</dbReference>
<proteinExistence type="inferred from homology"/>
<dbReference type="Proteomes" id="UP000830326">
    <property type="component" value="Chromosome"/>
</dbReference>
<feature type="domain" description="Glycosyltransferase 2-like" evidence="4">
    <location>
        <begin position="6"/>
        <end position="167"/>
    </location>
</feature>
<sequence>MNPTISIIVPVYNVEPYLRRCLDSILAQTFTNIEVIVVNDGSTDGSGLICDEFATKDERVKVIHKENGGVSSARNIGIDEARGNFIGFVDSDDWVFEDMFGRLFRICLNSNCDIAVCDFAREINGKGSLLRQESYTKTMNNEEAMRQLFKGKLYRFALCNKLYKKKCFFNVRFPEGRIHEDLSTTYKLFYKADKVVFTNYTGYIYVKRDRSILTSRFSRKRMEAFIGWDEIISFMESEYPRLSKEYLTCFVYWCIDNSFYILNQVNHKKVKYEFLSIIQECVKKYYKNILRTNNLSFKYKYLITVLNYSTRSFCFQYNVNKFIRNASS</sequence>
<organism evidence="5 6">
    <name type="scientific">Halobacillus amylolyticus</name>
    <dbReference type="NCBI Taxonomy" id="2932259"/>
    <lineage>
        <taxon>Bacteria</taxon>
        <taxon>Bacillati</taxon>
        <taxon>Bacillota</taxon>
        <taxon>Bacilli</taxon>
        <taxon>Bacillales</taxon>
        <taxon>Bacillaceae</taxon>
        <taxon>Halobacillus</taxon>
    </lineage>
</organism>
<dbReference type="CDD" id="cd00761">
    <property type="entry name" value="Glyco_tranf_GTA_type"/>
    <property type="match status" value="1"/>
</dbReference>
<dbReference type="InterPro" id="IPR029044">
    <property type="entry name" value="Nucleotide-diphossugar_trans"/>
</dbReference>
<dbReference type="EC" id="2.4.-.-" evidence="5"/>